<keyword evidence="7" id="KW-0408">Iron</keyword>
<dbReference type="Gene3D" id="3.40.50.80">
    <property type="entry name" value="Nucleotide-binding domain of ferredoxin-NADP reductase (FNR) module"/>
    <property type="match status" value="1"/>
</dbReference>
<keyword evidence="2" id="KW-0285">Flavoprotein</keyword>
<evidence type="ECO:0000313" key="13">
    <source>
        <dbReference type="EMBL" id="APO77119.1"/>
    </source>
</evidence>
<organism evidence="13 14">
    <name type="scientific">Rhizobium etli 8C-3</name>
    <dbReference type="NCBI Taxonomy" id="538025"/>
    <lineage>
        <taxon>Bacteria</taxon>
        <taxon>Pseudomonadati</taxon>
        <taxon>Pseudomonadota</taxon>
        <taxon>Alphaproteobacteria</taxon>
        <taxon>Hyphomicrobiales</taxon>
        <taxon>Rhizobiaceae</taxon>
        <taxon>Rhizobium/Agrobacterium group</taxon>
        <taxon>Rhizobium</taxon>
    </lineage>
</organism>
<evidence type="ECO:0000256" key="4">
    <source>
        <dbReference type="ARBA" id="ARBA00022723"/>
    </source>
</evidence>
<evidence type="ECO:0000256" key="3">
    <source>
        <dbReference type="ARBA" id="ARBA00022714"/>
    </source>
</evidence>
<keyword evidence="3" id="KW-0001">2Fe-2S</keyword>
<gene>
    <name evidence="13" type="ORF">AM571_PA00234</name>
</gene>
<accession>A0A1L5PAA8</accession>
<dbReference type="AlphaFoldDB" id="A0A1L5PAA8"/>
<dbReference type="PROSITE" id="PS00197">
    <property type="entry name" value="2FE2S_FER_1"/>
    <property type="match status" value="1"/>
</dbReference>
<evidence type="ECO:0000256" key="6">
    <source>
        <dbReference type="ARBA" id="ARBA00023002"/>
    </source>
</evidence>
<evidence type="ECO:0000256" key="10">
    <source>
        <dbReference type="ARBA" id="ARBA00061434"/>
    </source>
</evidence>
<proteinExistence type="inferred from homology"/>
<evidence type="ECO:0000256" key="5">
    <source>
        <dbReference type="ARBA" id="ARBA00022827"/>
    </source>
</evidence>
<evidence type="ECO:0000259" key="11">
    <source>
        <dbReference type="PROSITE" id="PS51085"/>
    </source>
</evidence>
<dbReference type="Pfam" id="PF00111">
    <property type="entry name" value="Fer2"/>
    <property type="match status" value="1"/>
</dbReference>
<dbReference type="InterPro" id="IPR036010">
    <property type="entry name" value="2Fe-2S_ferredoxin-like_sf"/>
</dbReference>
<keyword evidence="8" id="KW-0411">Iron-sulfur</keyword>
<comment type="cofactor">
    <cofactor evidence="9">
        <name>[2Fe-2S] cluster</name>
        <dbReference type="ChEBI" id="CHEBI:190135"/>
    </cofactor>
</comment>
<evidence type="ECO:0000256" key="1">
    <source>
        <dbReference type="ARBA" id="ARBA00001974"/>
    </source>
</evidence>
<evidence type="ECO:0000256" key="2">
    <source>
        <dbReference type="ARBA" id="ARBA00022630"/>
    </source>
</evidence>
<dbReference type="InterPro" id="IPR017938">
    <property type="entry name" value="Riboflavin_synthase-like_b-brl"/>
</dbReference>
<evidence type="ECO:0000256" key="8">
    <source>
        <dbReference type="ARBA" id="ARBA00023014"/>
    </source>
</evidence>
<dbReference type="GO" id="GO:0051537">
    <property type="term" value="F:2 iron, 2 sulfur cluster binding"/>
    <property type="evidence" value="ECO:0007669"/>
    <property type="project" value="UniProtKB-KW"/>
</dbReference>
<name>A0A1L5PAA8_RHIET</name>
<geneLocation type="plasmid" evidence="14">
    <name>prsp8c3a</name>
</geneLocation>
<dbReference type="Pfam" id="PF00175">
    <property type="entry name" value="NAD_binding_1"/>
    <property type="match status" value="1"/>
</dbReference>
<feature type="domain" description="2Fe-2S ferredoxin-type" evidence="11">
    <location>
        <begin position="481"/>
        <end position="567"/>
    </location>
</feature>
<dbReference type="GO" id="GO:0046872">
    <property type="term" value="F:metal ion binding"/>
    <property type="evidence" value="ECO:0007669"/>
    <property type="project" value="UniProtKB-KW"/>
</dbReference>
<dbReference type="EMBL" id="CP017242">
    <property type="protein sequence ID" value="APO77119.1"/>
    <property type="molecule type" value="Genomic_DNA"/>
</dbReference>
<reference evidence="13 14" key="1">
    <citation type="submission" date="2016-09" db="EMBL/GenBank/DDBJ databases">
        <title>The complete genome sequences of Rhizobium gallicum, symbiovars gallicum and phaseoli, symbionts associated to common bean (Phaseolus vulgaris).</title>
        <authorList>
            <person name="Bustos P."/>
            <person name="Santamaria R.I."/>
            <person name="Perez-Carrascal O.M."/>
            <person name="Juarez S."/>
            <person name="Lozano L."/>
            <person name="Martinez-Flores I."/>
            <person name="Martinez-Romero E."/>
            <person name="Cevallos M."/>
            <person name="Romero D."/>
            <person name="Davila G."/>
            <person name="Gonzalez V."/>
        </authorList>
    </citation>
    <scope>NUCLEOTIDE SEQUENCE [LARGE SCALE GENOMIC DNA]</scope>
    <source>
        <strain evidence="13 14">8C-3</strain>
        <plasmid evidence="14">Plasmid prsp8c3a</plasmid>
    </source>
</reference>
<dbReference type="PANTHER" id="PTHR47354">
    <property type="entry name" value="NADH OXIDOREDUCTASE HCR"/>
    <property type="match status" value="1"/>
</dbReference>
<dbReference type="CDD" id="cd06215">
    <property type="entry name" value="FNR_iron_sulfur_binding_1"/>
    <property type="match status" value="1"/>
</dbReference>
<dbReference type="InterPro" id="IPR008333">
    <property type="entry name" value="Cbr1-like_FAD-bd_dom"/>
</dbReference>
<dbReference type="Gene3D" id="2.40.30.10">
    <property type="entry name" value="Translation factors"/>
    <property type="match status" value="1"/>
</dbReference>
<dbReference type="SUPFAM" id="SSF63380">
    <property type="entry name" value="Riboflavin synthase domain-like"/>
    <property type="match status" value="1"/>
</dbReference>
<evidence type="ECO:0000259" key="12">
    <source>
        <dbReference type="PROSITE" id="PS51384"/>
    </source>
</evidence>
<dbReference type="InterPro" id="IPR039261">
    <property type="entry name" value="FNR_nucleotide-bd"/>
</dbReference>
<dbReference type="InterPro" id="IPR006058">
    <property type="entry name" value="2Fe2S_fd_BS"/>
</dbReference>
<dbReference type="PRINTS" id="PR00371">
    <property type="entry name" value="FPNCR"/>
</dbReference>
<dbReference type="InterPro" id="IPR001709">
    <property type="entry name" value="Flavoprot_Pyr_Nucl_cyt_Rdtase"/>
</dbReference>
<evidence type="ECO:0000256" key="9">
    <source>
        <dbReference type="ARBA" id="ARBA00034078"/>
    </source>
</evidence>
<dbReference type="InterPro" id="IPR001433">
    <property type="entry name" value="OxRdtase_FAD/NAD-bd"/>
</dbReference>
<dbReference type="InterPro" id="IPR017927">
    <property type="entry name" value="FAD-bd_FR_type"/>
</dbReference>
<keyword evidence="5" id="KW-0274">FAD</keyword>
<dbReference type="PRINTS" id="PR00410">
    <property type="entry name" value="PHEHYDRXLASE"/>
</dbReference>
<dbReference type="GO" id="GO:0016491">
    <property type="term" value="F:oxidoreductase activity"/>
    <property type="evidence" value="ECO:0007669"/>
    <property type="project" value="UniProtKB-KW"/>
</dbReference>
<dbReference type="SUPFAM" id="SSF52343">
    <property type="entry name" value="Ferredoxin reductase-like, C-terminal NADP-linked domain"/>
    <property type="match status" value="1"/>
</dbReference>
<protein>
    <submittedName>
        <fullName evidence="13">2Fe-2S ferredoxin-like protein</fullName>
    </submittedName>
</protein>
<evidence type="ECO:0000256" key="7">
    <source>
        <dbReference type="ARBA" id="ARBA00023004"/>
    </source>
</evidence>
<dbReference type="PANTHER" id="PTHR47354:SF6">
    <property type="entry name" value="NADH OXIDOREDUCTASE HCR"/>
    <property type="match status" value="1"/>
</dbReference>
<dbReference type="PROSITE" id="PS51384">
    <property type="entry name" value="FAD_FR"/>
    <property type="match status" value="1"/>
</dbReference>
<dbReference type="Pfam" id="PF00970">
    <property type="entry name" value="FAD_binding_6"/>
    <property type="match status" value="1"/>
</dbReference>
<dbReference type="CDD" id="cd00207">
    <property type="entry name" value="fer2"/>
    <property type="match status" value="1"/>
</dbReference>
<dbReference type="Gene3D" id="3.10.20.30">
    <property type="match status" value="1"/>
</dbReference>
<keyword evidence="6" id="KW-0560">Oxidoreductase</keyword>
<dbReference type="InterPro" id="IPR012675">
    <property type="entry name" value="Beta-grasp_dom_sf"/>
</dbReference>
<dbReference type="PROSITE" id="PS51085">
    <property type="entry name" value="2FE2S_FER_2"/>
    <property type="match status" value="1"/>
</dbReference>
<keyword evidence="4" id="KW-0479">Metal-binding</keyword>
<keyword evidence="13" id="KW-0614">Plasmid</keyword>
<sequence>MVLGPERGSNLRLALGKFMERLENSAFGFKVAQGDQKLRAQARKELTLILGKAYRPEIAQMLDQRPGAPIAPATARTPAPPASVASPALSASVWPASALSPGQTGVWSVGKTNVRCVSVTWETADTKTYSFVSDPPTLFHYKPGQFVGIEISLPNGVLRRSYTISSSPSRPYTLSITVKKVPMGWMSNWLFDNMVEGFECAISGPAGKFTCFDYPSRKLLFMAAGSGITPTMSMLRWLADTASDADIVFINNVRTPDDIIFHQELLHMSTRLADKLKLVIVPAAASPARPWHGPIGKLDEMLVKTYAPDFREREAFVCGPPGYIAVAKSLLADMGLPLEKYHDESFGGLPAAPPVPAARKALPAASAIASPAPKAGPVPGKPAETAPVDLARQAAGSGLLPSRSSAVANAASAMNAAAKAPANSQALTIPRATPHTLIAPATAPNATASAMNAAAKAPASSQALTMPRATPHMLIAPATAPKAEISIEGTSDKFGIAPGQTILEAADAAGVSLTHSCRAGVCGACKIRKVSGEVQMDNQTVLSQRDVDDGYILTCIGKATGKVVLAP</sequence>
<dbReference type="SUPFAM" id="SSF54292">
    <property type="entry name" value="2Fe-2S ferredoxin-like"/>
    <property type="match status" value="1"/>
</dbReference>
<dbReference type="Proteomes" id="UP000185109">
    <property type="component" value="Plasmid pRsp8C3a"/>
</dbReference>
<dbReference type="InterPro" id="IPR050415">
    <property type="entry name" value="MRET"/>
</dbReference>
<evidence type="ECO:0000313" key="14">
    <source>
        <dbReference type="Proteomes" id="UP000185109"/>
    </source>
</evidence>
<dbReference type="InterPro" id="IPR001041">
    <property type="entry name" value="2Fe-2S_ferredoxin-type"/>
</dbReference>
<comment type="cofactor">
    <cofactor evidence="1">
        <name>FAD</name>
        <dbReference type="ChEBI" id="CHEBI:57692"/>
    </cofactor>
</comment>
<feature type="domain" description="FAD-binding FR-type" evidence="12">
    <location>
        <begin position="109"/>
        <end position="212"/>
    </location>
</feature>
<comment type="similarity">
    <text evidence="10">In the N-terminal section; belongs to the FAD-binding oxidoreductase type 6 family.</text>
</comment>